<name>A0A2R6RN65_ACTCC</name>
<keyword evidence="15" id="KW-1185">Reference proteome</keyword>
<gene>
    <name evidence="14" type="ORF">CEY00_Acc04760</name>
</gene>
<dbReference type="PANTHER" id="PTHR47947:SF62">
    <property type="entry name" value="CYTOCHROME P450, FAMILY 81, SUBFAMILY D, POLYPEPTIDE 5"/>
    <property type="match status" value="1"/>
</dbReference>
<evidence type="ECO:0000256" key="4">
    <source>
        <dbReference type="ARBA" id="ARBA00022692"/>
    </source>
</evidence>
<dbReference type="PRINTS" id="PR00385">
    <property type="entry name" value="P450"/>
</dbReference>
<protein>
    <submittedName>
        <fullName evidence="14">Isoflavone 3'-hydroxylase</fullName>
    </submittedName>
</protein>
<evidence type="ECO:0000256" key="1">
    <source>
        <dbReference type="ARBA" id="ARBA00004167"/>
    </source>
</evidence>
<keyword evidence="8 11" id="KW-0408">Iron</keyword>
<feature type="chain" id="PRO_5015312850" evidence="13">
    <location>
        <begin position="28"/>
        <end position="505"/>
    </location>
</feature>
<dbReference type="CDD" id="cd20653">
    <property type="entry name" value="CYP81"/>
    <property type="match status" value="1"/>
</dbReference>
<evidence type="ECO:0000256" key="5">
    <source>
        <dbReference type="ARBA" id="ARBA00022723"/>
    </source>
</evidence>
<dbReference type="GO" id="GO:0016020">
    <property type="term" value="C:membrane"/>
    <property type="evidence" value="ECO:0007669"/>
    <property type="project" value="UniProtKB-SubCell"/>
</dbReference>
<keyword evidence="4" id="KW-0812">Transmembrane</keyword>
<dbReference type="InterPro" id="IPR036396">
    <property type="entry name" value="Cyt_P450_sf"/>
</dbReference>
<comment type="cofactor">
    <cofactor evidence="11">
        <name>heme</name>
        <dbReference type="ChEBI" id="CHEBI:30413"/>
    </cofactor>
</comment>
<keyword evidence="13" id="KW-0732">Signal</keyword>
<keyword evidence="10" id="KW-0472">Membrane</keyword>
<dbReference type="InterPro" id="IPR050651">
    <property type="entry name" value="Plant_Cytochrome_P450_Monoox"/>
</dbReference>
<evidence type="ECO:0000256" key="13">
    <source>
        <dbReference type="SAM" id="SignalP"/>
    </source>
</evidence>
<dbReference type="FunFam" id="1.10.630.10:FF:000023">
    <property type="entry name" value="Cytochrome P450 family protein"/>
    <property type="match status" value="1"/>
</dbReference>
<evidence type="ECO:0000256" key="12">
    <source>
        <dbReference type="RuleBase" id="RU000461"/>
    </source>
</evidence>
<organism evidence="14 15">
    <name type="scientific">Actinidia chinensis var. chinensis</name>
    <name type="common">Chinese soft-hair kiwi</name>
    <dbReference type="NCBI Taxonomy" id="1590841"/>
    <lineage>
        <taxon>Eukaryota</taxon>
        <taxon>Viridiplantae</taxon>
        <taxon>Streptophyta</taxon>
        <taxon>Embryophyta</taxon>
        <taxon>Tracheophyta</taxon>
        <taxon>Spermatophyta</taxon>
        <taxon>Magnoliopsida</taxon>
        <taxon>eudicotyledons</taxon>
        <taxon>Gunneridae</taxon>
        <taxon>Pentapetalae</taxon>
        <taxon>asterids</taxon>
        <taxon>Ericales</taxon>
        <taxon>Actinidiaceae</taxon>
        <taxon>Actinidia</taxon>
    </lineage>
</organism>
<dbReference type="Proteomes" id="UP000241394">
    <property type="component" value="Chromosome LG4"/>
</dbReference>
<dbReference type="InterPro" id="IPR017972">
    <property type="entry name" value="Cyt_P450_CS"/>
</dbReference>
<feature type="signal peptide" evidence="13">
    <location>
        <begin position="1"/>
        <end position="27"/>
    </location>
</feature>
<dbReference type="GO" id="GO:0016705">
    <property type="term" value="F:oxidoreductase activity, acting on paired donors, with incorporation or reduction of molecular oxygen"/>
    <property type="evidence" value="ECO:0007669"/>
    <property type="project" value="InterPro"/>
</dbReference>
<dbReference type="Gene3D" id="1.10.630.10">
    <property type="entry name" value="Cytochrome P450"/>
    <property type="match status" value="1"/>
</dbReference>
<dbReference type="PANTHER" id="PTHR47947">
    <property type="entry name" value="CYTOCHROME P450 82C3-RELATED"/>
    <property type="match status" value="1"/>
</dbReference>
<dbReference type="Pfam" id="PF00067">
    <property type="entry name" value="p450"/>
    <property type="match status" value="1"/>
</dbReference>
<evidence type="ECO:0000256" key="8">
    <source>
        <dbReference type="ARBA" id="ARBA00023004"/>
    </source>
</evidence>
<dbReference type="InParanoid" id="A0A2R6RN65"/>
<comment type="subcellular location">
    <subcellularLocation>
        <location evidence="1">Membrane</location>
        <topology evidence="1">Single-pass membrane protein</topology>
    </subcellularLocation>
</comment>
<dbReference type="PRINTS" id="PR00463">
    <property type="entry name" value="EP450I"/>
</dbReference>
<comment type="caution">
    <text evidence="14">The sequence shown here is derived from an EMBL/GenBank/DDBJ whole genome shotgun (WGS) entry which is preliminary data.</text>
</comment>
<dbReference type="InterPro" id="IPR002401">
    <property type="entry name" value="Cyt_P450_E_grp-I"/>
</dbReference>
<evidence type="ECO:0000313" key="15">
    <source>
        <dbReference type="Proteomes" id="UP000241394"/>
    </source>
</evidence>
<keyword evidence="9 12" id="KW-0503">Monooxygenase</keyword>
<dbReference type="GO" id="GO:0005506">
    <property type="term" value="F:iron ion binding"/>
    <property type="evidence" value="ECO:0007669"/>
    <property type="project" value="InterPro"/>
</dbReference>
<reference evidence="14 15" key="1">
    <citation type="submission" date="2017-07" db="EMBL/GenBank/DDBJ databases">
        <title>An improved, manually edited Actinidia chinensis var. chinensis (kiwifruit) genome highlights the challenges associated with draft genomes and gene prediction in plants.</title>
        <authorList>
            <person name="Pilkington S."/>
            <person name="Crowhurst R."/>
            <person name="Hilario E."/>
            <person name="Nardozza S."/>
            <person name="Fraser L."/>
            <person name="Peng Y."/>
            <person name="Gunaseelan K."/>
            <person name="Simpson R."/>
            <person name="Tahir J."/>
            <person name="Deroles S."/>
            <person name="Templeton K."/>
            <person name="Luo Z."/>
            <person name="Davy M."/>
            <person name="Cheng C."/>
            <person name="Mcneilage M."/>
            <person name="Scaglione D."/>
            <person name="Liu Y."/>
            <person name="Zhang Q."/>
            <person name="Datson P."/>
            <person name="De Silva N."/>
            <person name="Gardiner S."/>
            <person name="Bassett H."/>
            <person name="Chagne D."/>
            <person name="Mccallum J."/>
            <person name="Dzierzon H."/>
            <person name="Deng C."/>
            <person name="Wang Y.-Y."/>
            <person name="Barron N."/>
            <person name="Manako K."/>
            <person name="Bowen J."/>
            <person name="Foster T."/>
            <person name="Erridge Z."/>
            <person name="Tiffin H."/>
            <person name="Waite C."/>
            <person name="Davies K."/>
            <person name="Grierson E."/>
            <person name="Laing W."/>
            <person name="Kirk R."/>
            <person name="Chen X."/>
            <person name="Wood M."/>
            <person name="Montefiori M."/>
            <person name="Brummell D."/>
            <person name="Schwinn K."/>
            <person name="Catanach A."/>
            <person name="Fullerton C."/>
            <person name="Li D."/>
            <person name="Meiyalaghan S."/>
            <person name="Nieuwenhuizen N."/>
            <person name="Read N."/>
            <person name="Prakash R."/>
            <person name="Hunter D."/>
            <person name="Zhang H."/>
            <person name="Mckenzie M."/>
            <person name="Knabel M."/>
            <person name="Harris A."/>
            <person name="Allan A."/>
            <person name="Chen A."/>
            <person name="Janssen B."/>
            <person name="Plunkett B."/>
            <person name="Dwamena C."/>
            <person name="Voogd C."/>
            <person name="Leif D."/>
            <person name="Lafferty D."/>
            <person name="Souleyre E."/>
            <person name="Varkonyi-Gasic E."/>
            <person name="Gambi F."/>
            <person name="Hanley J."/>
            <person name="Yao J.-L."/>
            <person name="Cheung J."/>
            <person name="David K."/>
            <person name="Warren B."/>
            <person name="Marsh K."/>
            <person name="Snowden K."/>
            <person name="Lin-Wang K."/>
            <person name="Brian L."/>
            <person name="Martinez-Sanchez M."/>
            <person name="Wang M."/>
            <person name="Ileperuma N."/>
            <person name="Macnee N."/>
            <person name="Campin R."/>
            <person name="Mcatee P."/>
            <person name="Drummond R."/>
            <person name="Espley R."/>
            <person name="Ireland H."/>
            <person name="Wu R."/>
            <person name="Atkinson R."/>
            <person name="Karunairetnam S."/>
            <person name="Bulley S."/>
            <person name="Chunkath S."/>
            <person name="Hanley Z."/>
            <person name="Storey R."/>
            <person name="Thrimawithana A."/>
            <person name="Thomson S."/>
            <person name="David C."/>
            <person name="Testolin R."/>
        </authorList>
    </citation>
    <scope>NUCLEOTIDE SEQUENCE [LARGE SCALE GENOMIC DNA]</scope>
    <source>
        <strain evidence="15">cv. Red5</strain>
        <tissue evidence="14">Young leaf</tissue>
    </source>
</reference>
<evidence type="ECO:0000256" key="2">
    <source>
        <dbReference type="ARBA" id="ARBA00010617"/>
    </source>
</evidence>
<keyword evidence="3 11" id="KW-0349">Heme</keyword>
<feature type="binding site" description="axial binding residue" evidence="11">
    <location>
        <position position="441"/>
    </location>
    <ligand>
        <name>heme</name>
        <dbReference type="ChEBI" id="CHEBI:30413"/>
    </ligand>
    <ligandPart>
        <name>Fe</name>
        <dbReference type="ChEBI" id="CHEBI:18248"/>
    </ligandPart>
</feature>
<sequence>MDSTCFYFLSLATFLSLLLLLLKLLNNQTPPKNPPPSPPALPIVGHLHLLKEPFHRALQCLSASYGPILALRFGSRSVLVVSSPSTLEECLSKNDVLFANRPHLLVGKHLQYNYTTLVSASYGHQWRSLRRFSTLEIFSTAKLNAFLSIRREEVKSLLKNLNHENFSKVDLKSRLSEYSFNIIMRMISGKRYFGAEAEGSEEAGRFRGIIREIFELSGSSNPADYVPFLKWIGFGEVERRMLKIQKVADEFLQGLIDDIRNNNKDPNGGGRRTKSMIHSMLDLQGSEPELYSDQTIKGNILTMLLAGTDTSAVTIEWAMSLLLNHPEVLKRARAELDDIIRADRLADEPDLSNLPYLQNIINETLRLFPPAPLLVAHESSDNCTIGGFDVARGTILLPNVWAIHRDPKVWEDPTSFKPERFKNRGGEAYKFIPFGIGRRSCPGAGLANRVVGLALAGLIQCFEWERVSEEAVDMTEGQGLTMPKVKPLEAMCKAREKMIRVLSEL</sequence>
<dbReference type="OMA" id="ATHTNIM"/>
<comment type="similarity">
    <text evidence="2 12">Belongs to the cytochrome P450 family.</text>
</comment>
<dbReference type="GO" id="GO:0020037">
    <property type="term" value="F:heme binding"/>
    <property type="evidence" value="ECO:0007669"/>
    <property type="project" value="InterPro"/>
</dbReference>
<keyword evidence="5 11" id="KW-0479">Metal-binding</keyword>
<dbReference type="STRING" id="1590841.A0A2R6RN65"/>
<dbReference type="PROSITE" id="PS00086">
    <property type="entry name" value="CYTOCHROME_P450"/>
    <property type="match status" value="1"/>
</dbReference>
<dbReference type="GO" id="GO:0004497">
    <property type="term" value="F:monooxygenase activity"/>
    <property type="evidence" value="ECO:0007669"/>
    <property type="project" value="UniProtKB-KW"/>
</dbReference>
<accession>A0A2R6RN65</accession>
<reference evidence="15" key="2">
    <citation type="journal article" date="2018" name="BMC Genomics">
        <title>A manually annotated Actinidia chinensis var. chinensis (kiwifruit) genome highlights the challenges associated with draft genomes and gene prediction in plants.</title>
        <authorList>
            <person name="Pilkington S.M."/>
            <person name="Crowhurst R."/>
            <person name="Hilario E."/>
            <person name="Nardozza S."/>
            <person name="Fraser L."/>
            <person name="Peng Y."/>
            <person name="Gunaseelan K."/>
            <person name="Simpson R."/>
            <person name="Tahir J."/>
            <person name="Deroles S.C."/>
            <person name="Templeton K."/>
            <person name="Luo Z."/>
            <person name="Davy M."/>
            <person name="Cheng C."/>
            <person name="McNeilage M."/>
            <person name="Scaglione D."/>
            <person name="Liu Y."/>
            <person name="Zhang Q."/>
            <person name="Datson P."/>
            <person name="De Silva N."/>
            <person name="Gardiner S.E."/>
            <person name="Bassett H."/>
            <person name="Chagne D."/>
            <person name="McCallum J."/>
            <person name="Dzierzon H."/>
            <person name="Deng C."/>
            <person name="Wang Y.Y."/>
            <person name="Barron L."/>
            <person name="Manako K."/>
            <person name="Bowen J."/>
            <person name="Foster T.M."/>
            <person name="Erridge Z.A."/>
            <person name="Tiffin H."/>
            <person name="Waite C.N."/>
            <person name="Davies K.M."/>
            <person name="Grierson E.P."/>
            <person name="Laing W.A."/>
            <person name="Kirk R."/>
            <person name="Chen X."/>
            <person name="Wood M."/>
            <person name="Montefiori M."/>
            <person name="Brummell D.A."/>
            <person name="Schwinn K.E."/>
            <person name="Catanach A."/>
            <person name="Fullerton C."/>
            <person name="Li D."/>
            <person name="Meiyalaghan S."/>
            <person name="Nieuwenhuizen N."/>
            <person name="Read N."/>
            <person name="Prakash R."/>
            <person name="Hunter D."/>
            <person name="Zhang H."/>
            <person name="McKenzie M."/>
            <person name="Knabel M."/>
            <person name="Harris A."/>
            <person name="Allan A.C."/>
            <person name="Gleave A."/>
            <person name="Chen A."/>
            <person name="Janssen B.J."/>
            <person name="Plunkett B."/>
            <person name="Ampomah-Dwamena C."/>
            <person name="Voogd C."/>
            <person name="Leif D."/>
            <person name="Lafferty D."/>
            <person name="Souleyre E.J.F."/>
            <person name="Varkonyi-Gasic E."/>
            <person name="Gambi F."/>
            <person name="Hanley J."/>
            <person name="Yao J.L."/>
            <person name="Cheung J."/>
            <person name="David K.M."/>
            <person name="Warren B."/>
            <person name="Marsh K."/>
            <person name="Snowden K.C."/>
            <person name="Lin-Wang K."/>
            <person name="Brian L."/>
            <person name="Martinez-Sanchez M."/>
            <person name="Wang M."/>
            <person name="Ileperuma N."/>
            <person name="Macnee N."/>
            <person name="Campin R."/>
            <person name="McAtee P."/>
            <person name="Drummond R.S.M."/>
            <person name="Espley R.V."/>
            <person name="Ireland H.S."/>
            <person name="Wu R."/>
            <person name="Atkinson R.G."/>
            <person name="Karunairetnam S."/>
            <person name="Bulley S."/>
            <person name="Chunkath S."/>
            <person name="Hanley Z."/>
            <person name="Storey R."/>
            <person name="Thrimawithana A.H."/>
            <person name="Thomson S."/>
            <person name="David C."/>
            <person name="Testolin R."/>
            <person name="Huang H."/>
            <person name="Hellens R.P."/>
            <person name="Schaffer R.J."/>
        </authorList>
    </citation>
    <scope>NUCLEOTIDE SEQUENCE [LARGE SCALE GENOMIC DNA]</scope>
    <source>
        <strain evidence="15">cv. Red5</strain>
    </source>
</reference>
<evidence type="ECO:0000256" key="10">
    <source>
        <dbReference type="ARBA" id="ARBA00023136"/>
    </source>
</evidence>
<evidence type="ECO:0000256" key="7">
    <source>
        <dbReference type="ARBA" id="ARBA00023002"/>
    </source>
</evidence>
<evidence type="ECO:0000256" key="3">
    <source>
        <dbReference type="ARBA" id="ARBA00022617"/>
    </source>
</evidence>
<dbReference type="AlphaFoldDB" id="A0A2R6RN65"/>
<dbReference type="Gramene" id="PSS31463">
    <property type="protein sequence ID" value="PSS31463"/>
    <property type="gene ID" value="CEY00_Acc04760"/>
</dbReference>
<evidence type="ECO:0000313" key="14">
    <source>
        <dbReference type="EMBL" id="PSS31463.1"/>
    </source>
</evidence>
<evidence type="ECO:0000256" key="11">
    <source>
        <dbReference type="PIRSR" id="PIRSR602401-1"/>
    </source>
</evidence>
<dbReference type="SUPFAM" id="SSF48264">
    <property type="entry name" value="Cytochrome P450"/>
    <property type="match status" value="1"/>
</dbReference>
<proteinExistence type="inferred from homology"/>
<dbReference type="EMBL" id="NKQK01000004">
    <property type="protein sequence ID" value="PSS31463.1"/>
    <property type="molecule type" value="Genomic_DNA"/>
</dbReference>
<keyword evidence="6" id="KW-1133">Transmembrane helix</keyword>
<dbReference type="OrthoDB" id="1470350at2759"/>
<dbReference type="InterPro" id="IPR001128">
    <property type="entry name" value="Cyt_P450"/>
</dbReference>
<evidence type="ECO:0000256" key="6">
    <source>
        <dbReference type="ARBA" id="ARBA00022989"/>
    </source>
</evidence>
<evidence type="ECO:0000256" key="9">
    <source>
        <dbReference type="ARBA" id="ARBA00023033"/>
    </source>
</evidence>
<keyword evidence="7 12" id="KW-0560">Oxidoreductase</keyword>